<evidence type="ECO:0000313" key="2">
    <source>
        <dbReference type="Proteomes" id="UP000285864"/>
    </source>
</evidence>
<proteinExistence type="predicted"/>
<dbReference type="AlphaFoldDB" id="A0A412GUV0"/>
<gene>
    <name evidence="1" type="ORF">DWY20_04305</name>
</gene>
<evidence type="ECO:0000313" key="1">
    <source>
        <dbReference type="EMBL" id="RGR98602.1"/>
    </source>
</evidence>
<comment type="caution">
    <text evidence="1">The sequence shown here is derived from an EMBL/GenBank/DDBJ whole genome shotgun (WGS) entry which is preliminary data.</text>
</comment>
<organism evidence="1 2">
    <name type="scientific">Phocaeicola coprocola</name>
    <dbReference type="NCBI Taxonomy" id="310298"/>
    <lineage>
        <taxon>Bacteria</taxon>
        <taxon>Pseudomonadati</taxon>
        <taxon>Bacteroidota</taxon>
        <taxon>Bacteroidia</taxon>
        <taxon>Bacteroidales</taxon>
        <taxon>Bacteroidaceae</taxon>
        <taxon>Phocaeicola</taxon>
    </lineage>
</organism>
<dbReference type="EMBL" id="QRUU01000011">
    <property type="protein sequence ID" value="RGR98602.1"/>
    <property type="molecule type" value="Genomic_DNA"/>
</dbReference>
<keyword evidence="2" id="KW-1185">Reference proteome</keyword>
<dbReference type="Proteomes" id="UP000285864">
    <property type="component" value="Unassembled WGS sequence"/>
</dbReference>
<accession>A0A412GUV0</accession>
<name>A0A412GUV0_9BACT</name>
<sequence length="213" mass="25009">MYLHNKDIERIEEEIVLLYETSSSYDSEAGRILLSLRKDMINDRVLKRQEDILPDIIAFNDALRDALHTMYDRAHQIWDNLKLIVNAGEEPELTAKCFLDKEFSLTDKVDEARREILWNAICDSDWNILYEEGITLTPLTLPRDLDMSFDTLIGMDCLPPNWNEGLDRELTKDLHLTSAFHHLFRHTDFAITDFITVQKFRTEIEININSHQQ</sequence>
<protein>
    <submittedName>
        <fullName evidence="1">Uncharacterized protein</fullName>
    </submittedName>
</protein>
<reference evidence="1 2" key="1">
    <citation type="submission" date="2018-08" db="EMBL/GenBank/DDBJ databases">
        <title>A genome reference for cultivated species of the human gut microbiota.</title>
        <authorList>
            <person name="Zou Y."/>
            <person name="Xue W."/>
            <person name="Luo G."/>
        </authorList>
    </citation>
    <scope>NUCLEOTIDE SEQUENCE [LARGE SCALE GENOMIC DNA]</scope>
    <source>
        <strain evidence="1 2">AF24-2</strain>
    </source>
</reference>